<gene>
    <name evidence="1" type="ORF">B0I27_101460</name>
</gene>
<evidence type="ECO:0000313" key="1">
    <source>
        <dbReference type="EMBL" id="PRY55488.1"/>
    </source>
</evidence>
<dbReference type="EMBL" id="PVTH01000001">
    <property type="protein sequence ID" value="PRY55488.1"/>
    <property type="molecule type" value="Genomic_DNA"/>
</dbReference>
<sequence>MVDNVISLDRWTIETLSPQILRVNDTCKIPSSSDECLIRISQNLFTLKLTVKPCIIPMKVIILEANIRKDRNMPKAGDSFIAILKRPHVGWGTHRHTGTRKLINGEGYLHIPAYIARKFDITNIHGIGNRDYTCNSADGYLKNSALIASGGTDRLSKYAKNLQGKGDLKILGGWFNHINAQVGDRIEVKFVTPTEILLSKISR</sequence>
<protein>
    <submittedName>
        <fullName evidence="1">Uncharacterized protein</fullName>
    </submittedName>
</protein>
<dbReference type="Proteomes" id="UP000238034">
    <property type="component" value="Unassembled WGS sequence"/>
</dbReference>
<evidence type="ECO:0000313" key="2">
    <source>
        <dbReference type="Proteomes" id="UP000238034"/>
    </source>
</evidence>
<dbReference type="AlphaFoldDB" id="A0A2T0UC94"/>
<organism evidence="1 2">
    <name type="scientific">Arcticibacter pallidicorallinus</name>
    <dbReference type="NCBI Taxonomy" id="1259464"/>
    <lineage>
        <taxon>Bacteria</taxon>
        <taxon>Pseudomonadati</taxon>
        <taxon>Bacteroidota</taxon>
        <taxon>Sphingobacteriia</taxon>
        <taxon>Sphingobacteriales</taxon>
        <taxon>Sphingobacteriaceae</taxon>
        <taxon>Arcticibacter</taxon>
    </lineage>
</organism>
<accession>A0A2T0UC94</accession>
<name>A0A2T0UC94_9SPHI</name>
<comment type="caution">
    <text evidence="1">The sequence shown here is derived from an EMBL/GenBank/DDBJ whole genome shotgun (WGS) entry which is preliminary data.</text>
</comment>
<proteinExistence type="predicted"/>
<keyword evidence="2" id="KW-1185">Reference proteome</keyword>
<reference evidence="1 2" key="1">
    <citation type="submission" date="2018-03" db="EMBL/GenBank/DDBJ databases">
        <title>Genomic Encyclopedia of Type Strains, Phase III (KMG-III): the genomes of soil and plant-associated and newly described type strains.</title>
        <authorList>
            <person name="Whitman W."/>
        </authorList>
    </citation>
    <scope>NUCLEOTIDE SEQUENCE [LARGE SCALE GENOMIC DNA]</scope>
    <source>
        <strain evidence="1 2">CGMCC 1.9313</strain>
    </source>
</reference>